<dbReference type="InterPro" id="IPR004358">
    <property type="entry name" value="Sig_transdc_His_kin-like_C"/>
</dbReference>
<evidence type="ECO:0000259" key="15">
    <source>
        <dbReference type="PROSITE" id="PS50112"/>
    </source>
</evidence>
<evidence type="ECO:0000256" key="9">
    <source>
        <dbReference type="ARBA" id="ARBA00022840"/>
    </source>
</evidence>
<dbReference type="InterPro" id="IPR013655">
    <property type="entry name" value="PAS_fold_3"/>
</dbReference>
<dbReference type="NCBIfam" id="TIGR00229">
    <property type="entry name" value="sensory_box"/>
    <property type="match status" value="1"/>
</dbReference>
<dbReference type="EC" id="2.7.13.3" evidence="3"/>
<keyword evidence="10" id="KW-0902">Two-component regulatory system</keyword>
<dbReference type="SMART" id="SM00091">
    <property type="entry name" value="PAS"/>
    <property type="match status" value="1"/>
</dbReference>
<evidence type="ECO:0000256" key="7">
    <source>
        <dbReference type="ARBA" id="ARBA00022741"/>
    </source>
</evidence>
<dbReference type="PROSITE" id="PS50109">
    <property type="entry name" value="HIS_KIN"/>
    <property type="match status" value="1"/>
</dbReference>
<comment type="catalytic activity">
    <reaction evidence="1">
        <text>ATP + protein L-histidine = ADP + protein N-phospho-L-histidine.</text>
        <dbReference type="EC" id="2.7.13.3"/>
    </reaction>
</comment>
<evidence type="ECO:0000256" key="4">
    <source>
        <dbReference type="ARBA" id="ARBA00022475"/>
    </source>
</evidence>
<dbReference type="InterPro" id="IPR003594">
    <property type="entry name" value="HATPase_dom"/>
</dbReference>
<keyword evidence="4" id="KW-1003">Cell membrane</keyword>
<dbReference type="GO" id="GO:0005524">
    <property type="term" value="F:ATP binding"/>
    <property type="evidence" value="ECO:0007669"/>
    <property type="project" value="UniProtKB-KW"/>
</dbReference>
<dbReference type="CDD" id="cd16922">
    <property type="entry name" value="HATPase_EvgS-ArcB-TorS-like"/>
    <property type="match status" value="1"/>
</dbReference>
<dbReference type="PANTHER" id="PTHR43047">
    <property type="entry name" value="TWO-COMPONENT HISTIDINE PROTEIN KINASE"/>
    <property type="match status" value="1"/>
</dbReference>
<evidence type="ECO:0000256" key="1">
    <source>
        <dbReference type="ARBA" id="ARBA00000085"/>
    </source>
</evidence>
<dbReference type="AlphaFoldDB" id="A0A447D0L6"/>
<dbReference type="Pfam" id="PF00512">
    <property type="entry name" value="HisKA"/>
    <property type="match status" value="1"/>
</dbReference>
<feature type="transmembrane region" description="Helical" evidence="13">
    <location>
        <begin position="171"/>
        <end position="191"/>
    </location>
</feature>
<dbReference type="SMART" id="SM00388">
    <property type="entry name" value="HisKA"/>
    <property type="match status" value="1"/>
</dbReference>
<comment type="caution">
    <text evidence="16">The sequence shown here is derived from an EMBL/GenBank/DDBJ whole genome shotgun (WGS) entry which is preliminary data.</text>
</comment>
<feature type="transmembrane region" description="Helical" evidence="13">
    <location>
        <begin position="63"/>
        <end position="81"/>
    </location>
</feature>
<dbReference type="EMBL" id="UWOC01000189">
    <property type="protein sequence ID" value="VCU11101.1"/>
    <property type="molecule type" value="Genomic_DNA"/>
</dbReference>
<dbReference type="SUPFAM" id="SSF55874">
    <property type="entry name" value="ATPase domain of HSP90 chaperone/DNA topoisomerase II/histidine kinase"/>
    <property type="match status" value="1"/>
</dbReference>
<dbReference type="InterPro" id="IPR036890">
    <property type="entry name" value="HATPase_C_sf"/>
</dbReference>
<dbReference type="InterPro" id="IPR036097">
    <property type="entry name" value="HisK_dim/P_sf"/>
</dbReference>
<dbReference type="FunFam" id="1.10.287.130:FF:000038">
    <property type="entry name" value="Sensory transduction histidine kinase"/>
    <property type="match status" value="1"/>
</dbReference>
<dbReference type="SUPFAM" id="SSF47384">
    <property type="entry name" value="Homodimeric domain of signal transducing histidine kinase"/>
    <property type="match status" value="1"/>
</dbReference>
<evidence type="ECO:0000256" key="3">
    <source>
        <dbReference type="ARBA" id="ARBA00012438"/>
    </source>
</evidence>
<keyword evidence="6" id="KW-0808">Transferase</keyword>
<evidence type="ECO:0000256" key="2">
    <source>
        <dbReference type="ARBA" id="ARBA00004236"/>
    </source>
</evidence>
<feature type="domain" description="Histidine kinase" evidence="14">
    <location>
        <begin position="358"/>
        <end position="578"/>
    </location>
</feature>
<evidence type="ECO:0000313" key="16">
    <source>
        <dbReference type="EMBL" id="VCU11101.1"/>
    </source>
</evidence>
<evidence type="ECO:0000256" key="12">
    <source>
        <dbReference type="SAM" id="Coils"/>
    </source>
</evidence>
<keyword evidence="11 13" id="KW-0472">Membrane</keyword>
<dbReference type="Gene3D" id="3.30.565.10">
    <property type="entry name" value="Histidine kinase-like ATPase, C-terminal domain"/>
    <property type="match status" value="1"/>
</dbReference>
<organism evidence="16 17">
    <name type="scientific">Rhodoplanes serenus</name>
    <dbReference type="NCBI Taxonomy" id="200615"/>
    <lineage>
        <taxon>Bacteria</taxon>
        <taxon>Pseudomonadati</taxon>
        <taxon>Pseudomonadota</taxon>
        <taxon>Alphaproteobacteria</taxon>
        <taxon>Hyphomicrobiales</taxon>
        <taxon>Nitrobacteraceae</taxon>
        <taxon>Rhodoplanes</taxon>
    </lineage>
</organism>
<dbReference type="InterPro" id="IPR000014">
    <property type="entry name" value="PAS"/>
</dbReference>
<feature type="transmembrane region" description="Helical" evidence="13">
    <location>
        <begin position="135"/>
        <end position="159"/>
    </location>
</feature>
<dbReference type="Pfam" id="PF02518">
    <property type="entry name" value="HATPase_c"/>
    <property type="match status" value="1"/>
</dbReference>
<dbReference type="GO" id="GO:0009927">
    <property type="term" value="F:histidine phosphotransfer kinase activity"/>
    <property type="evidence" value="ECO:0007669"/>
    <property type="project" value="TreeGrafter"/>
</dbReference>
<dbReference type="InterPro" id="IPR005467">
    <property type="entry name" value="His_kinase_dom"/>
</dbReference>
<accession>A0A447D0L6</accession>
<gene>
    <name evidence="16" type="primary">divJ</name>
    <name evidence="16" type="ORF">RHODGE_RHODGE_04305</name>
</gene>
<protein>
    <recommendedName>
        <fullName evidence="3">histidine kinase</fullName>
        <ecNumber evidence="3">2.7.13.3</ecNumber>
    </recommendedName>
</protein>
<dbReference type="PRINTS" id="PR00344">
    <property type="entry name" value="BCTRLSENSOR"/>
</dbReference>
<dbReference type="PANTHER" id="PTHR43047:SF63">
    <property type="entry name" value="HISTIDINE KINASE"/>
    <property type="match status" value="1"/>
</dbReference>
<evidence type="ECO:0000256" key="8">
    <source>
        <dbReference type="ARBA" id="ARBA00022777"/>
    </source>
</evidence>
<dbReference type="InterPro" id="IPR003661">
    <property type="entry name" value="HisK_dim/P_dom"/>
</dbReference>
<dbReference type="Proteomes" id="UP000289200">
    <property type="component" value="Unassembled WGS sequence"/>
</dbReference>
<feature type="transmembrane region" description="Helical" evidence="13">
    <location>
        <begin position="36"/>
        <end position="56"/>
    </location>
</feature>
<dbReference type="GO" id="GO:0005886">
    <property type="term" value="C:plasma membrane"/>
    <property type="evidence" value="ECO:0007669"/>
    <property type="project" value="UniProtKB-SubCell"/>
</dbReference>
<dbReference type="InterPro" id="IPR035965">
    <property type="entry name" value="PAS-like_dom_sf"/>
</dbReference>
<name>A0A447D0L6_9BRAD</name>
<keyword evidence="5" id="KW-0597">Phosphoprotein</keyword>
<evidence type="ECO:0000256" key="11">
    <source>
        <dbReference type="ARBA" id="ARBA00023136"/>
    </source>
</evidence>
<evidence type="ECO:0000313" key="17">
    <source>
        <dbReference type="Proteomes" id="UP000289200"/>
    </source>
</evidence>
<evidence type="ECO:0000256" key="5">
    <source>
        <dbReference type="ARBA" id="ARBA00022553"/>
    </source>
</evidence>
<reference evidence="17" key="1">
    <citation type="submission" date="2018-10" db="EMBL/GenBank/DDBJ databases">
        <authorList>
            <person name="Peiro R."/>
            <person name="Begona"/>
            <person name="Cbmso G."/>
            <person name="Lopez M."/>
            <person name="Gonzalez S."/>
            <person name="Sacristan E."/>
            <person name="Castillo E."/>
        </authorList>
    </citation>
    <scope>NUCLEOTIDE SEQUENCE [LARGE SCALE GENOMIC DNA]</scope>
</reference>
<dbReference type="SMART" id="SM00387">
    <property type="entry name" value="HATPase_c"/>
    <property type="match status" value="1"/>
</dbReference>
<evidence type="ECO:0000256" key="13">
    <source>
        <dbReference type="SAM" id="Phobius"/>
    </source>
</evidence>
<keyword evidence="17" id="KW-1185">Reference proteome</keyword>
<evidence type="ECO:0000256" key="6">
    <source>
        <dbReference type="ARBA" id="ARBA00022679"/>
    </source>
</evidence>
<dbReference type="CDD" id="cd00130">
    <property type="entry name" value="PAS"/>
    <property type="match status" value="1"/>
</dbReference>
<dbReference type="FunFam" id="3.30.565.10:FF:000023">
    <property type="entry name" value="PAS domain-containing sensor histidine kinase"/>
    <property type="match status" value="1"/>
</dbReference>
<feature type="transmembrane region" description="Helical" evidence="13">
    <location>
        <begin position="93"/>
        <end position="123"/>
    </location>
</feature>
<dbReference type="PROSITE" id="PS50112">
    <property type="entry name" value="PAS"/>
    <property type="match status" value="1"/>
</dbReference>
<dbReference type="SUPFAM" id="SSF55785">
    <property type="entry name" value="PYP-like sensor domain (PAS domain)"/>
    <property type="match status" value="1"/>
</dbReference>
<dbReference type="CDD" id="cd00082">
    <property type="entry name" value="HisKA"/>
    <property type="match status" value="1"/>
</dbReference>
<feature type="domain" description="PAS" evidence="15">
    <location>
        <begin position="205"/>
        <end position="275"/>
    </location>
</feature>
<keyword evidence="13" id="KW-0812">Transmembrane</keyword>
<proteinExistence type="predicted"/>
<keyword evidence="12" id="KW-0175">Coiled coil</keyword>
<evidence type="ECO:0000259" key="14">
    <source>
        <dbReference type="PROSITE" id="PS50109"/>
    </source>
</evidence>
<keyword evidence="13" id="KW-1133">Transmembrane helix</keyword>
<keyword evidence="9" id="KW-0067">ATP-binding</keyword>
<dbReference type="Gene3D" id="1.10.287.130">
    <property type="match status" value="1"/>
</dbReference>
<sequence>MGDVSVLKSLGHYVDALVHPSVQGDPLAKARHRAFIAPRLIVGLTALVAFPAYLALRGAPRGLEVLMFCWLVAPILTSYFLSRTGRYESAHVLSAAALTVLVGMVAAHTGGIDSFAAIWLVVVPLEAALSASRRVVAIASTLAIVAVGLLVGAGAFGVLPPPSTDPQSTAALAALGVVSAVLYAAGLGLGAESLTRTSVWLLYAEEDRYRLLARNMTDVITRHGPNGTVMFVSPAAEQLFGVTATELRGHGLFDRVHIADRPAYLRTLAEAASHGTDGSIEFRVRRDPSSPDEAVQFVWIEMRCRPLDRAVSGATSDRHEVVAVMREVTERKEQERALEQARAEAERANSAKSRFLATMSHELRTPLNAVIGFSDMLINEKALKITPERRLEYARLINESGTHLLAVVNDILDMSKLETGEFEIRPEPFALAPVVRSCCDLLTLKAREQDIRLEADIDPALPEIVADKRALKQILINLLSNAVKFTDRSGCITVSARREGAKVAIAVEDNGIGIGEDDLGRIGNPFFQSRDSYDRPHAGTGLGLSIVKGLVTLHGGEIAMRSRLGAGTCVTVRIPLDCEAARAARRLSPSLVPEAGATVRRLTIPSEPVAVEPVSPVPLSPVPVAAEGARVETFSGEVAVAVKKRA</sequence>
<keyword evidence="7" id="KW-0547">Nucleotide-binding</keyword>
<keyword evidence="8 16" id="KW-0418">Kinase</keyword>
<dbReference type="GO" id="GO:0000155">
    <property type="term" value="F:phosphorelay sensor kinase activity"/>
    <property type="evidence" value="ECO:0007669"/>
    <property type="project" value="InterPro"/>
</dbReference>
<comment type="subcellular location">
    <subcellularLocation>
        <location evidence="2">Cell membrane</location>
    </subcellularLocation>
</comment>
<dbReference type="Pfam" id="PF08447">
    <property type="entry name" value="PAS_3"/>
    <property type="match status" value="1"/>
</dbReference>
<dbReference type="Gene3D" id="3.30.450.20">
    <property type="entry name" value="PAS domain"/>
    <property type="match status" value="1"/>
</dbReference>
<feature type="coiled-coil region" evidence="12">
    <location>
        <begin position="324"/>
        <end position="358"/>
    </location>
</feature>
<evidence type="ECO:0000256" key="10">
    <source>
        <dbReference type="ARBA" id="ARBA00023012"/>
    </source>
</evidence>